<comment type="caution">
    <text evidence="5">The sequence shown here is derived from an EMBL/GenBank/DDBJ whole genome shotgun (WGS) entry which is preliminary data.</text>
</comment>
<evidence type="ECO:0000256" key="2">
    <source>
        <dbReference type="ARBA" id="ARBA00023015"/>
    </source>
</evidence>
<dbReference type="InterPro" id="IPR005650">
    <property type="entry name" value="BlaI_family"/>
</dbReference>
<protein>
    <submittedName>
        <fullName evidence="5">BlaI family transcriptional regulator</fullName>
    </submittedName>
</protein>
<evidence type="ECO:0000256" key="3">
    <source>
        <dbReference type="ARBA" id="ARBA00023125"/>
    </source>
</evidence>
<dbReference type="InterPro" id="IPR036388">
    <property type="entry name" value="WH-like_DNA-bd_sf"/>
</dbReference>
<dbReference type="InterPro" id="IPR036390">
    <property type="entry name" value="WH_DNA-bd_sf"/>
</dbReference>
<keyword evidence="6" id="KW-1185">Reference proteome</keyword>
<dbReference type="Gene3D" id="1.10.4040.10">
    <property type="entry name" value="Penicillinase repressor domain"/>
    <property type="match status" value="1"/>
</dbReference>
<name>A0A916YGT6_9SPHN</name>
<gene>
    <name evidence="5" type="ORF">GCM10010989_17930</name>
</gene>
<dbReference type="SUPFAM" id="SSF46785">
    <property type="entry name" value="Winged helix' DNA-binding domain"/>
    <property type="match status" value="1"/>
</dbReference>
<reference evidence="5 6" key="1">
    <citation type="journal article" date="2014" name="Int. J. Syst. Evol. Microbiol.">
        <title>Complete genome sequence of Corynebacterium casei LMG S-19264T (=DSM 44701T), isolated from a smear-ripened cheese.</title>
        <authorList>
            <consortium name="US DOE Joint Genome Institute (JGI-PGF)"/>
            <person name="Walter F."/>
            <person name="Albersmeier A."/>
            <person name="Kalinowski J."/>
            <person name="Ruckert C."/>
        </authorList>
    </citation>
    <scope>NUCLEOTIDE SEQUENCE [LARGE SCALE GENOMIC DNA]</scope>
    <source>
        <strain evidence="5 6">CGMCC 1.15358</strain>
    </source>
</reference>
<comment type="similarity">
    <text evidence="1">Belongs to the BlaI transcriptional regulatory family.</text>
</comment>
<keyword evidence="3" id="KW-0238">DNA-binding</keyword>
<dbReference type="GO" id="GO:0003677">
    <property type="term" value="F:DNA binding"/>
    <property type="evidence" value="ECO:0007669"/>
    <property type="project" value="UniProtKB-KW"/>
</dbReference>
<evidence type="ECO:0000256" key="4">
    <source>
        <dbReference type="ARBA" id="ARBA00023163"/>
    </source>
</evidence>
<organism evidence="5 6">
    <name type="scientific">Croceicoccus pelagius</name>
    <dbReference type="NCBI Taxonomy" id="1703341"/>
    <lineage>
        <taxon>Bacteria</taxon>
        <taxon>Pseudomonadati</taxon>
        <taxon>Pseudomonadota</taxon>
        <taxon>Alphaproteobacteria</taxon>
        <taxon>Sphingomonadales</taxon>
        <taxon>Erythrobacteraceae</taxon>
        <taxon>Croceicoccus</taxon>
    </lineage>
</organism>
<keyword evidence="2" id="KW-0805">Transcription regulation</keyword>
<evidence type="ECO:0000313" key="6">
    <source>
        <dbReference type="Proteomes" id="UP000598997"/>
    </source>
</evidence>
<sequence length="150" mass="16506">MFTLVIVSTTPVIAIEIEQTRDMTKQAANPDRISDAEQAVMEALWTRSPLTAAEVADSVGEERGWSLATVKTLLSRLVGKNAIAAEPDGRRFLYSPVIARADFVGHESRRLVDRLFGGKAASLFAHLAEAEALSDDDIEEIEVLLRELRK</sequence>
<dbReference type="Pfam" id="PF03965">
    <property type="entry name" value="Penicillinase_R"/>
    <property type="match status" value="1"/>
</dbReference>
<dbReference type="Gene3D" id="1.10.10.10">
    <property type="entry name" value="Winged helix-like DNA-binding domain superfamily/Winged helix DNA-binding domain"/>
    <property type="match status" value="1"/>
</dbReference>
<evidence type="ECO:0000256" key="1">
    <source>
        <dbReference type="ARBA" id="ARBA00011046"/>
    </source>
</evidence>
<dbReference type="Proteomes" id="UP000598997">
    <property type="component" value="Unassembled WGS sequence"/>
</dbReference>
<dbReference type="GO" id="GO:0045892">
    <property type="term" value="P:negative regulation of DNA-templated transcription"/>
    <property type="evidence" value="ECO:0007669"/>
    <property type="project" value="InterPro"/>
</dbReference>
<accession>A0A916YGT6</accession>
<dbReference type="EMBL" id="BMIO01000005">
    <property type="protein sequence ID" value="GGD44162.1"/>
    <property type="molecule type" value="Genomic_DNA"/>
</dbReference>
<proteinExistence type="inferred from homology"/>
<evidence type="ECO:0000313" key="5">
    <source>
        <dbReference type="EMBL" id="GGD44162.1"/>
    </source>
</evidence>
<keyword evidence="4" id="KW-0804">Transcription</keyword>
<dbReference type="AlphaFoldDB" id="A0A916YGT6"/>